<dbReference type="SUPFAM" id="SSF46894">
    <property type="entry name" value="C-terminal effector domain of the bipartite response regulators"/>
    <property type="match status" value="1"/>
</dbReference>
<keyword evidence="1" id="KW-1133">Transmembrane helix</keyword>
<dbReference type="Proteomes" id="UP000240904">
    <property type="component" value="Unassembled WGS sequence"/>
</dbReference>
<evidence type="ECO:0000313" key="3">
    <source>
        <dbReference type="Proteomes" id="UP000240904"/>
    </source>
</evidence>
<dbReference type="AlphaFoldDB" id="A0A2T3N1H1"/>
<proteinExistence type="predicted"/>
<dbReference type="InterPro" id="IPR016032">
    <property type="entry name" value="Sig_transdc_resp-reg_C-effctor"/>
</dbReference>
<protein>
    <recommendedName>
        <fullName evidence="4">OmpR/PhoB-type domain-containing protein</fullName>
    </recommendedName>
</protein>
<feature type="transmembrane region" description="Helical" evidence="1">
    <location>
        <begin position="151"/>
        <end position="170"/>
    </location>
</feature>
<gene>
    <name evidence="2" type="ORF">C9I89_06520</name>
</gene>
<evidence type="ECO:0000256" key="1">
    <source>
        <dbReference type="SAM" id="Phobius"/>
    </source>
</evidence>
<dbReference type="Gene3D" id="1.10.10.10">
    <property type="entry name" value="Winged helix-like DNA-binding domain superfamily/Winged helix DNA-binding domain"/>
    <property type="match status" value="1"/>
</dbReference>
<evidence type="ECO:0000313" key="2">
    <source>
        <dbReference type="EMBL" id="PSW06159.1"/>
    </source>
</evidence>
<keyword evidence="3" id="KW-1185">Reference proteome</keyword>
<reference evidence="2 3" key="1">
    <citation type="submission" date="2018-03" db="EMBL/GenBank/DDBJ databases">
        <title>Whole genome sequencing of Histamine producing bacteria.</title>
        <authorList>
            <person name="Butler K."/>
        </authorList>
    </citation>
    <scope>NUCLEOTIDE SEQUENCE [LARGE SCALE GENOMIC DNA]</scope>
    <source>
        <strain evidence="2 3">DSM 16190</strain>
    </source>
</reference>
<accession>A0A2T3N1H1</accession>
<dbReference type="OrthoDB" id="5828895at2"/>
<comment type="caution">
    <text evidence="2">The sequence shown here is derived from an EMBL/GenBank/DDBJ whole genome shotgun (WGS) entry which is preliminary data.</text>
</comment>
<dbReference type="GO" id="GO:0006355">
    <property type="term" value="P:regulation of DNA-templated transcription"/>
    <property type="evidence" value="ECO:0007669"/>
    <property type="project" value="InterPro"/>
</dbReference>
<name>A0A2T3N1H1_9GAMM</name>
<keyword evidence="1" id="KW-0472">Membrane</keyword>
<dbReference type="GO" id="GO:0003677">
    <property type="term" value="F:DNA binding"/>
    <property type="evidence" value="ECO:0007669"/>
    <property type="project" value="InterPro"/>
</dbReference>
<sequence length="174" mass="19681">MTTKTMTRCYRFQHVDFEPDLRLLVWPDQTETQLTVNETQLLEVLCYFAGEVINLQALYDKAFLQPGSNNDLNQPPFDLNTILVSLSRKLERNGSMAIPIQVLPNYGFRVPLPDKTCRLVHTVKENTQSGPVAPSAKPELSATEYIVKHSLFHKISVLLLALAGVALFLLSEFY</sequence>
<keyword evidence="1" id="KW-0812">Transmembrane</keyword>
<dbReference type="EMBL" id="PYMC01000003">
    <property type="protein sequence ID" value="PSW06159.1"/>
    <property type="molecule type" value="Genomic_DNA"/>
</dbReference>
<dbReference type="InterPro" id="IPR036388">
    <property type="entry name" value="WH-like_DNA-bd_sf"/>
</dbReference>
<evidence type="ECO:0008006" key="4">
    <source>
        <dbReference type="Google" id="ProtNLM"/>
    </source>
</evidence>
<dbReference type="RefSeq" id="WP_107282539.1">
    <property type="nucleotide sequence ID" value="NZ_PYMC01000003.1"/>
</dbReference>
<organism evidence="2 3">
    <name type="scientific">Photobacterium lipolyticum</name>
    <dbReference type="NCBI Taxonomy" id="266810"/>
    <lineage>
        <taxon>Bacteria</taxon>
        <taxon>Pseudomonadati</taxon>
        <taxon>Pseudomonadota</taxon>
        <taxon>Gammaproteobacteria</taxon>
        <taxon>Vibrionales</taxon>
        <taxon>Vibrionaceae</taxon>
        <taxon>Photobacterium</taxon>
    </lineage>
</organism>